<dbReference type="Proteomes" id="UP000243719">
    <property type="component" value="Unassembled WGS sequence"/>
</dbReference>
<protein>
    <recommendedName>
        <fullName evidence="9">Branched-chain amino acid transport system carrier protein</fullName>
    </recommendedName>
</protein>
<dbReference type="PANTHER" id="PTHR30588:SF0">
    <property type="entry name" value="BRANCHED-CHAIN AMINO ACID PERMEASE BRNQ"/>
    <property type="match status" value="1"/>
</dbReference>
<feature type="transmembrane region" description="Helical" evidence="9">
    <location>
        <begin position="152"/>
        <end position="175"/>
    </location>
</feature>
<keyword evidence="4" id="KW-1003">Cell membrane</keyword>
<feature type="transmembrane region" description="Helical" evidence="9">
    <location>
        <begin position="226"/>
        <end position="247"/>
    </location>
</feature>
<feature type="transmembrane region" description="Helical" evidence="9">
    <location>
        <begin position="119"/>
        <end position="140"/>
    </location>
</feature>
<organism evidence="10 11">
    <name type="scientific">Chitinasiproducens palmae</name>
    <dbReference type="NCBI Taxonomy" id="1770053"/>
    <lineage>
        <taxon>Bacteria</taxon>
        <taxon>Pseudomonadati</taxon>
        <taxon>Pseudomonadota</taxon>
        <taxon>Betaproteobacteria</taxon>
        <taxon>Burkholderiales</taxon>
        <taxon>Burkholderiaceae</taxon>
        <taxon>Chitinasiproducens</taxon>
    </lineage>
</organism>
<feature type="transmembrane region" description="Helical" evidence="9">
    <location>
        <begin position="340"/>
        <end position="358"/>
    </location>
</feature>
<feature type="transmembrane region" description="Helical" evidence="9">
    <location>
        <begin position="42"/>
        <end position="65"/>
    </location>
</feature>
<feature type="transmembrane region" description="Helical" evidence="9">
    <location>
        <begin position="411"/>
        <end position="430"/>
    </location>
</feature>
<evidence type="ECO:0000256" key="2">
    <source>
        <dbReference type="ARBA" id="ARBA00008540"/>
    </source>
</evidence>
<keyword evidence="8 9" id="KW-0472">Membrane</keyword>
<keyword evidence="6 9" id="KW-0029">Amino-acid transport</keyword>
<keyword evidence="7 9" id="KW-1133">Transmembrane helix</keyword>
<reference evidence="11" key="1">
    <citation type="submission" date="2016-09" db="EMBL/GenBank/DDBJ databases">
        <authorList>
            <person name="Varghese N."/>
            <person name="Submissions S."/>
        </authorList>
    </citation>
    <scope>NUCLEOTIDE SEQUENCE [LARGE SCALE GENOMIC DNA]</scope>
    <source>
        <strain evidence="11">JS23</strain>
    </source>
</reference>
<evidence type="ECO:0000256" key="1">
    <source>
        <dbReference type="ARBA" id="ARBA00004651"/>
    </source>
</evidence>
<accession>A0A1H2PPH2</accession>
<dbReference type="GO" id="GO:0015818">
    <property type="term" value="P:isoleucine transport"/>
    <property type="evidence" value="ECO:0007669"/>
    <property type="project" value="TreeGrafter"/>
</dbReference>
<feature type="transmembrane region" description="Helical" evidence="9">
    <location>
        <begin position="12"/>
        <end position="30"/>
    </location>
</feature>
<evidence type="ECO:0000313" key="11">
    <source>
        <dbReference type="Proteomes" id="UP000243719"/>
    </source>
</evidence>
<dbReference type="GO" id="GO:0005886">
    <property type="term" value="C:plasma membrane"/>
    <property type="evidence" value="ECO:0007669"/>
    <property type="project" value="UniProtKB-SubCell"/>
</dbReference>
<dbReference type="EMBL" id="FNLO01000005">
    <property type="protein sequence ID" value="SDV48625.1"/>
    <property type="molecule type" value="Genomic_DNA"/>
</dbReference>
<dbReference type="InterPro" id="IPR004685">
    <property type="entry name" value="Brnchd-chn_aa_trnsp_Livcs"/>
</dbReference>
<dbReference type="GO" id="GO:0015190">
    <property type="term" value="F:L-leucine transmembrane transporter activity"/>
    <property type="evidence" value="ECO:0007669"/>
    <property type="project" value="TreeGrafter"/>
</dbReference>
<dbReference type="PANTHER" id="PTHR30588">
    <property type="entry name" value="BRANCHED-CHAIN AMINO ACID TRANSPORT SYSTEM 2 CARRIER PROTEIN"/>
    <property type="match status" value="1"/>
</dbReference>
<sequence length="436" mass="44901">MSAVKLSRFDVCALGFMTFALFVGAGNIIFPPNIGLHAGASLWAAAAGFLVTAVGLPVVTLVALARVGGALDELSRPLGRVGSVALAVVCYLAVGPLFATPRTATVSFEVGIAPLTGGTPLALGIYSVVYFAGVLALSLYPGRLLDWVGKVLAPMKMVAIGALCLSAVVASRNGVGPIAAAYRDAPFRQGFNEGYLTMDALGALVFGIVVVNAVRSRGVTRGVDLTRYTCIAALIAGTGLAAIYLGLFRLGSISHAFAGEASNGAAILHAYVDRAFGPLGDLMLAGLIVLACVVTAVGLTCACAEFFSELLGLPYRPLAVGLAVFSLVVSNLGLDALVAFSVPVLTTIYPPCIALVLVSFGNRIWRSPRWVAVSSVLIALAVGGVDGLRAAHLIDARPAWMDGLPFAASGLAWLPPVVLIVLLGFADAAWRRRPAN</sequence>
<evidence type="ECO:0000256" key="6">
    <source>
        <dbReference type="ARBA" id="ARBA00022970"/>
    </source>
</evidence>
<dbReference type="GO" id="GO:0015820">
    <property type="term" value="P:L-leucine transport"/>
    <property type="evidence" value="ECO:0007669"/>
    <property type="project" value="TreeGrafter"/>
</dbReference>
<feature type="transmembrane region" description="Helical" evidence="9">
    <location>
        <begin position="315"/>
        <end position="334"/>
    </location>
</feature>
<comment type="function">
    <text evidence="9">Component of the transport system for branched-chain amino acids.</text>
</comment>
<dbReference type="Pfam" id="PF05525">
    <property type="entry name" value="Branch_AA_trans"/>
    <property type="match status" value="1"/>
</dbReference>
<evidence type="ECO:0000256" key="5">
    <source>
        <dbReference type="ARBA" id="ARBA00022692"/>
    </source>
</evidence>
<feature type="transmembrane region" description="Helical" evidence="9">
    <location>
        <begin position="77"/>
        <end position="99"/>
    </location>
</feature>
<keyword evidence="5 9" id="KW-0812">Transmembrane</keyword>
<feature type="transmembrane region" description="Helical" evidence="9">
    <location>
        <begin position="370"/>
        <end position="391"/>
    </location>
</feature>
<evidence type="ECO:0000313" key="10">
    <source>
        <dbReference type="EMBL" id="SDV48625.1"/>
    </source>
</evidence>
<dbReference type="AlphaFoldDB" id="A0A1H2PPH2"/>
<comment type="similarity">
    <text evidence="2 9">Belongs to the branched chain amino acid transporter family.</text>
</comment>
<evidence type="ECO:0000256" key="9">
    <source>
        <dbReference type="RuleBase" id="RU362122"/>
    </source>
</evidence>
<dbReference type="NCBIfam" id="TIGR00796">
    <property type="entry name" value="livcs"/>
    <property type="match status" value="1"/>
</dbReference>
<keyword evidence="11" id="KW-1185">Reference proteome</keyword>
<evidence type="ECO:0000256" key="3">
    <source>
        <dbReference type="ARBA" id="ARBA00022448"/>
    </source>
</evidence>
<dbReference type="GO" id="GO:0015188">
    <property type="term" value="F:L-isoleucine transmembrane transporter activity"/>
    <property type="evidence" value="ECO:0007669"/>
    <property type="project" value="TreeGrafter"/>
</dbReference>
<dbReference type="GO" id="GO:0005304">
    <property type="term" value="F:L-valine transmembrane transporter activity"/>
    <property type="evidence" value="ECO:0007669"/>
    <property type="project" value="TreeGrafter"/>
</dbReference>
<evidence type="ECO:0000256" key="4">
    <source>
        <dbReference type="ARBA" id="ARBA00022475"/>
    </source>
</evidence>
<name>A0A1H2PPH2_9BURK</name>
<evidence type="ECO:0000256" key="8">
    <source>
        <dbReference type="ARBA" id="ARBA00023136"/>
    </source>
</evidence>
<comment type="subcellular location">
    <subcellularLocation>
        <location evidence="9">Cell inner membrane</location>
        <topology evidence="9">Multi-pass membrane protein</topology>
    </subcellularLocation>
    <subcellularLocation>
        <location evidence="1">Cell membrane</location>
        <topology evidence="1">Multi-pass membrane protein</topology>
    </subcellularLocation>
</comment>
<dbReference type="RefSeq" id="WP_091907855.1">
    <property type="nucleotide sequence ID" value="NZ_FNLO01000005.1"/>
</dbReference>
<dbReference type="OrthoDB" id="9783920at2"/>
<evidence type="ECO:0000256" key="7">
    <source>
        <dbReference type="ARBA" id="ARBA00022989"/>
    </source>
</evidence>
<proteinExistence type="inferred from homology"/>
<gene>
    <name evidence="10" type="ORF">SAMN05216551_105244</name>
</gene>
<feature type="transmembrane region" description="Helical" evidence="9">
    <location>
        <begin position="195"/>
        <end position="214"/>
    </location>
</feature>
<dbReference type="STRING" id="1770053.SAMN05216551_105244"/>
<keyword evidence="3 9" id="KW-0813">Transport</keyword>
<feature type="transmembrane region" description="Helical" evidence="9">
    <location>
        <begin position="282"/>
        <end position="303"/>
    </location>
</feature>